<keyword evidence="1" id="KW-0808">Transferase</keyword>
<dbReference type="PANTHER" id="PTHR31642:SF270">
    <property type="entry name" value="O-ACYLTRANSFERASE AUSQ"/>
    <property type="match status" value="1"/>
</dbReference>
<dbReference type="InterPro" id="IPR023213">
    <property type="entry name" value="CAT-like_dom_sf"/>
</dbReference>
<dbReference type="InterPro" id="IPR050317">
    <property type="entry name" value="Plant_Fungal_Acyltransferase"/>
</dbReference>
<reference evidence="3 4" key="1">
    <citation type="submission" date="2018-02" db="EMBL/GenBank/DDBJ databases">
        <title>The genomes of Aspergillus section Nigri reveals drivers in fungal speciation.</title>
        <authorList>
            <consortium name="DOE Joint Genome Institute"/>
            <person name="Vesth T.C."/>
            <person name="Nybo J."/>
            <person name="Theobald S."/>
            <person name="Brandl J."/>
            <person name="Frisvad J.C."/>
            <person name="Nielsen K.F."/>
            <person name="Lyhne E.K."/>
            <person name="Kogle M.E."/>
            <person name="Kuo A."/>
            <person name="Riley R."/>
            <person name="Clum A."/>
            <person name="Nolan M."/>
            <person name="Lipzen A."/>
            <person name="Salamov A."/>
            <person name="Henrissat B."/>
            <person name="Wiebenga A."/>
            <person name="De vries R.P."/>
            <person name="Grigoriev I.V."/>
            <person name="Mortensen U.H."/>
            <person name="Andersen M.R."/>
            <person name="Baker S.E."/>
        </authorList>
    </citation>
    <scope>NUCLEOTIDE SEQUENCE [LARGE SCALE GENOMIC DNA]</scope>
    <source>
        <strain evidence="3 4">CBS 101889</strain>
    </source>
</reference>
<dbReference type="OrthoDB" id="1862401at2759"/>
<evidence type="ECO:0000256" key="2">
    <source>
        <dbReference type="ARBA" id="ARBA00023315"/>
    </source>
</evidence>
<gene>
    <name evidence="3" type="ORF">BO97DRAFT_397560</name>
</gene>
<dbReference type="Proteomes" id="UP000248961">
    <property type="component" value="Unassembled WGS sequence"/>
</dbReference>
<dbReference type="VEuPathDB" id="FungiDB:BO97DRAFT_397560"/>
<keyword evidence="2" id="KW-0012">Acyltransferase</keyword>
<protein>
    <submittedName>
        <fullName evidence="3">Uncharacterized protein</fullName>
    </submittedName>
</protein>
<dbReference type="EMBL" id="KZ824310">
    <property type="protein sequence ID" value="RAL08740.1"/>
    <property type="molecule type" value="Genomic_DNA"/>
</dbReference>
<dbReference type="RefSeq" id="XP_025547894.1">
    <property type="nucleotide sequence ID" value="XM_025694150.1"/>
</dbReference>
<sequence>MLECGDIVPPAFNPFPLTPLDHLLPRLHMTCFFYFATRSPITDVSILENGLDLLIAQNPILAGDVCPASQSNGKANRFEVRPPTATSLEDYPLFLICMHTGEYFYRPKSARSRRVTGRDLSQAKYRPVPLDAVDRERTPGLRWQANVFDDGIVLGVCHHHLFHDAIGLYIILRALAACCQSPKLTGQVSLQSVDTDCRQRIIKLGKQVGSMPGTGRRVEIFSSPKKTVDITGDRIAVELITIPFEAICRLKEACIAITADMLGSVARNVDPGSPEKSQAPPIFSDNDVAAALMWLCWMRSHYHQPQHSPQPHETSMVMMIELRHKSRGLLPLEYIGNALAPVAASAPLSPVINSPVKTVAADSQDNSPEMYRRIPGISTYDLALLADLTFRAYKTYTKVDDRYIRDLIREKQISPDWRSDYPSDNQFGYSNMRLMNLSDIDFGKVLGRIVGFDVPDFRTNGQCWVLPAPTRMAPWEFRVSMEREDMQRFLGDPLLAWAMGQNVARL</sequence>
<dbReference type="AlphaFoldDB" id="A0A395HLU8"/>
<dbReference type="STRING" id="1450537.A0A395HLU8"/>
<dbReference type="Pfam" id="PF02458">
    <property type="entry name" value="Transferase"/>
    <property type="match status" value="1"/>
</dbReference>
<dbReference type="Gene3D" id="3.30.559.10">
    <property type="entry name" value="Chloramphenicol acetyltransferase-like domain"/>
    <property type="match status" value="2"/>
</dbReference>
<proteinExistence type="predicted"/>
<evidence type="ECO:0000313" key="3">
    <source>
        <dbReference type="EMBL" id="RAL08740.1"/>
    </source>
</evidence>
<evidence type="ECO:0000313" key="4">
    <source>
        <dbReference type="Proteomes" id="UP000248961"/>
    </source>
</evidence>
<dbReference type="GO" id="GO:0016747">
    <property type="term" value="F:acyltransferase activity, transferring groups other than amino-acyl groups"/>
    <property type="evidence" value="ECO:0007669"/>
    <property type="project" value="TreeGrafter"/>
</dbReference>
<dbReference type="PANTHER" id="PTHR31642">
    <property type="entry name" value="TRICHOTHECENE 3-O-ACETYLTRANSFERASE"/>
    <property type="match status" value="1"/>
</dbReference>
<evidence type="ECO:0000256" key="1">
    <source>
        <dbReference type="ARBA" id="ARBA00022679"/>
    </source>
</evidence>
<organism evidence="3 4">
    <name type="scientific">Aspergillus homomorphus (strain CBS 101889)</name>
    <dbReference type="NCBI Taxonomy" id="1450537"/>
    <lineage>
        <taxon>Eukaryota</taxon>
        <taxon>Fungi</taxon>
        <taxon>Dikarya</taxon>
        <taxon>Ascomycota</taxon>
        <taxon>Pezizomycotina</taxon>
        <taxon>Eurotiomycetes</taxon>
        <taxon>Eurotiomycetidae</taxon>
        <taxon>Eurotiales</taxon>
        <taxon>Aspergillaceae</taxon>
        <taxon>Aspergillus</taxon>
        <taxon>Aspergillus subgen. Circumdati</taxon>
    </lineage>
</organism>
<keyword evidence="4" id="KW-1185">Reference proteome</keyword>
<accession>A0A395HLU8</accession>
<dbReference type="GeneID" id="37198439"/>
<dbReference type="SUPFAM" id="SSF52777">
    <property type="entry name" value="CoA-dependent acyltransferases"/>
    <property type="match status" value="1"/>
</dbReference>
<name>A0A395HLU8_ASPHC</name>